<keyword evidence="2" id="KW-0547">Nucleotide-binding</keyword>
<dbReference type="EMBL" id="ML179050">
    <property type="protein sequence ID" value="THV05327.1"/>
    <property type="molecule type" value="Genomic_DNA"/>
</dbReference>
<feature type="domain" description="DNA2/NAM7 helicase helicase" evidence="9">
    <location>
        <begin position="1309"/>
        <end position="1580"/>
    </location>
</feature>
<evidence type="ECO:0000259" key="9">
    <source>
        <dbReference type="Pfam" id="PF13086"/>
    </source>
</evidence>
<gene>
    <name evidence="12" type="ORF">K435DRAFT_774010</name>
</gene>
<dbReference type="SUPFAM" id="SSF48371">
    <property type="entry name" value="ARM repeat"/>
    <property type="match status" value="1"/>
</dbReference>
<dbReference type="GO" id="GO:0004386">
    <property type="term" value="F:helicase activity"/>
    <property type="evidence" value="ECO:0007669"/>
    <property type="project" value="UniProtKB-KW"/>
</dbReference>
<evidence type="ECO:0000256" key="1">
    <source>
        <dbReference type="ARBA" id="ARBA00007913"/>
    </source>
</evidence>
<keyword evidence="4" id="KW-0347">Helicase</keyword>
<organism evidence="12 13">
    <name type="scientific">Dendrothele bispora (strain CBS 962.96)</name>
    <dbReference type="NCBI Taxonomy" id="1314807"/>
    <lineage>
        <taxon>Eukaryota</taxon>
        <taxon>Fungi</taxon>
        <taxon>Dikarya</taxon>
        <taxon>Basidiomycota</taxon>
        <taxon>Agaricomycotina</taxon>
        <taxon>Agaricomycetes</taxon>
        <taxon>Agaricomycetidae</taxon>
        <taxon>Agaricales</taxon>
        <taxon>Agaricales incertae sedis</taxon>
        <taxon>Dendrothele</taxon>
    </lineage>
</organism>
<dbReference type="InterPro" id="IPR047187">
    <property type="entry name" value="SF1_C_Upf1"/>
</dbReference>
<evidence type="ECO:0008006" key="14">
    <source>
        <dbReference type="Google" id="ProtNLM"/>
    </source>
</evidence>
<dbReference type="GO" id="GO:0005694">
    <property type="term" value="C:chromosome"/>
    <property type="evidence" value="ECO:0007669"/>
    <property type="project" value="UniProtKB-ARBA"/>
</dbReference>
<evidence type="ECO:0000256" key="7">
    <source>
        <dbReference type="SAM" id="MobiDB-lite"/>
    </source>
</evidence>
<dbReference type="OrthoDB" id="6513042at2759"/>
<keyword evidence="5" id="KW-0067">ATP-binding</keyword>
<reference evidence="12 13" key="1">
    <citation type="journal article" date="2019" name="Nat. Ecol. Evol.">
        <title>Megaphylogeny resolves global patterns of mushroom evolution.</title>
        <authorList>
            <person name="Varga T."/>
            <person name="Krizsan K."/>
            <person name="Foldi C."/>
            <person name="Dima B."/>
            <person name="Sanchez-Garcia M."/>
            <person name="Sanchez-Ramirez S."/>
            <person name="Szollosi G.J."/>
            <person name="Szarkandi J.G."/>
            <person name="Papp V."/>
            <person name="Albert L."/>
            <person name="Andreopoulos W."/>
            <person name="Angelini C."/>
            <person name="Antonin V."/>
            <person name="Barry K.W."/>
            <person name="Bougher N.L."/>
            <person name="Buchanan P."/>
            <person name="Buyck B."/>
            <person name="Bense V."/>
            <person name="Catcheside P."/>
            <person name="Chovatia M."/>
            <person name="Cooper J."/>
            <person name="Damon W."/>
            <person name="Desjardin D."/>
            <person name="Finy P."/>
            <person name="Geml J."/>
            <person name="Haridas S."/>
            <person name="Hughes K."/>
            <person name="Justo A."/>
            <person name="Karasinski D."/>
            <person name="Kautmanova I."/>
            <person name="Kiss B."/>
            <person name="Kocsube S."/>
            <person name="Kotiranta H."/>
            <person name="LaButti K.M."/>
            <person name="Lechner B.E."/>
            <person name="Liimatainen K."/>
            <person name="Lipzen A."/>
            <person name="Lukacs Z."/>
            <person name="Mihaltcheva S."/>
            <person name="Morgado L.N."/>
            <person name="Niskanen T."/>
            <person name="Noordeloos M.E."/>
            <person name="Ohm R.A."/>
            <person name="Ortiz-Santana B."/>
            <person name="Ovrebo C."/>
            <person name="Racz N."/>
            <person name="Riley R."/>
            <person name="Savchenko A."/>
            <person name="Shiryaev A."/>
            <person name="Soop K."/>
            <person name="Spirin V."/>
            <person name="Szebenyi C."/>
            <person name="Tomsovsky M."/>
            <person name="Tulloss R.E."/>
            <person name="Uehling J."/>
            <person name="Grigoriev I.V."/>
            <person name="Vagvolgyi C."/>
            <person name="Papp T."/>
            <person name="Martin F.M."/>
            <person name="Miettinen O."/>
            <person name="Hibbett D.S."/>
            <person name="Nagy L.G."/>
        </authorList>
    </citation>
    <scope>NUCLEOTIDE SEQUENCE [LARGE SCALE GENOMIC DNA]</scope>
    <source>
        <strain evidence="12 13">CBS 962.96</strain>
    </source>
</reference>
<dbReference type="InterPro" id="IPR041677">
    <property type="entry name" value="DNA2/NAM7_AAA_11"/>
</dbReference>
<sequence>MASQVQRTSSSSSASTRLKSQLEKLRDFPVDSEQLSNDVLGEIYDYLIKICESNPKSIHWFCDKAENTTVEAATFLLRLFAYSDANVKVLKWKSVYDDCLNGCAGCALGLERVKISSKDTYFGAFGDSVKEMFWQTFHVWETQCVLDQLAKRGIQPDKPQASSKRLSDVPMIVVYRMICNFAIFQDAKIQAIIDQFSPDDCLPSWPTDPMLPAMMVLLFHKNPTVRSWASKQAGKCTVIPIPKNEFVRGYQMAVDLVVRGFTPKTVDGTNTNVQAAATTVALSEDQAVLWTSLREFIRLIHPQYLTFVTSGSDLRHVVTGHLHDSGPDTAFEYVLHCFVLLLKRLNKQIWVGEGPEYPQVVFDAFKDNSSLVDLLQNSKLSSDKAPWFLSWFSELLSTLRDQPSYSAILAKMADFMCEELQHERFKTTRPLVMSYAARLFRSQEREGSPVSDILNIHAEILVDVAFSRIYTGPEWKVARDACRLLLRDVMVNDVKSISDGITRCCRVLATIAKRDRLEGKEREGIRISDNGRDTMAPLSYREQIWKRTYQAILPNDIEGVDTIISVVSQAAHLDKINKKAFQQGFEFPGFEVLVDQINAAFDVIREGFSRAITTYVDYNVSTSVLDILRRPNVVKDVIQLLICPIEVIQAAAQALVGFAFDVDVRLDCFRAVLENSPDSSFQGLFDFLTTFQEHAIQVPEACNVSKSLVRCFTDIIEVLCSTPDGLLHQPSFLRSDQDGPASKLPQLWRLMCKAISVIFKRTPSWALIVEREELTVWMRDALIFGREMLAQRRIIQTAAETAHGPSSSSSSGKSSKPSAVGSKMVKDLMETLPELTRWLRLTDSELLYQSFSLLQSLLDLFRETNNPPAPETREKLEKHLSTAGANRLDHTRRKLLKDALTAFDDSDSDDEIEFVSMSRASKRAQSPEVVEQPAKKAKVDKIAPKPAKSSAASAASSIRASSSSSSTLRFATSKHFFTAADQQKLDSISSMPKFQKSSAGKSTSAADSTKPTGPKNDAARKVAEKDSDSSSDDSDEEESQKTLLNKLALLQKSPQIVKKAVEPRRQIKQIDLPNMSNNAMEARMREREAREARKRSEARRNPDISTLHKALLSWDYDHSGPFPPALTGMKLLNVPDKFSDFNHYRRVFQPLLLLECWSQIMQAKEEKMEVYECKILSRQHNSDWSDIDITLAEGVRRDWYLTENDIVLLRHPDGKKAILAKAMTYRNTPGPVGIQATIRCLTAADPGLQLQSTWQISKVFSLSTLHREYAALVSAEYYEFAQQILQPSLSPLPKIEPANLKQTMEKYRLNEPQAVAVLSSLRTNGFGLIQGPPGTGKTSTICSLVSAALANQARTIEKATPLQILICAPSNAAIDEIVHRLKDGQYSGKQGTPLKVVRVGADQAINISVRDASLDYLVEQKLEGVEGKPDDSAKELASLRQNLGTVRQTREQKIQELNSVHDNVARKQNLEDEIRRLGTQRMQLTQQIDRLKDKQKSDSRTLDAIRRKARMEVLQEADVICSTLSGAGHEVLKNFEFEMVIVDEAAQSIELSSLIPLKFPCKRCIMVGDPQQLPPTVLSQEACKYLYNQSLFVRLQKQRPDAVHLLSIQYRMHPDISQLPSQVFYNDRLKDGPEMAQKTAQPWHRHPKFGTYRFFNVSAGLEEKQGQSLTNRTECDIAVTLFNRLRKEFSGVDFSFRVGVVSMYRAQISSLKSSFERRFGKDILGQVDFNTVDGFQGQEKDIIILSCVRASTNLTNIGFLSDIRRMNVAITRARSSLFILGHASTLQRSNEVWRNIVQDAKSRNFLIDVDSSFFTTPSNMITKAAAPTSPVRQKSKKALSTTLAPIPDDLATPRDLKTAVESTSSKNAVAPGESSNPSPKAVNSNESSNKQPKPTGSAPPMKRKPPPTGQAPGPKRQKAEASMFIPKKKPVPKK</sequence>
<protein>
    <recommendedName>
        <fullName evidence="14">Helicase ATP-binding domain-containing protein</fullName>
    </recommendedName>
</protein>
<feature type="domain" description="Helicase SEN1 beta-barrel" evidence="11">
    <location>
        <begin position="1166"/>
        <end position="1259"/>
    </location>
</feature>
<feature type="region of interest" description="Disordered" evidence="7">
    <location>
        <begin position="1824"/>
        <end position="1934"/>
    </location>
</feature>
<evidence type="ECO:0000256" key="3">
    <source>
        <dbReference type="ARBA" id="ARBA00022801"/>
    </source>
</evidence>
<evidence type="ECO:0000313" key="13">
    <source>
        <dbReference type="Proteomes" id="UP000297245"/>
    </source>
</evidence>
<dbReference type="InterPro" id="IPR024481">
    <property type="entry name" value="Helicase_Sen1_N"/>
</dbReference>
<dbReference type="Pfam" id="PF23576">
    <property type="entry name" value="SEN1_barrel"/>
    <property type="match status" value="1"/>
</dbReference>
<evidence type="ECO:0000259" key="10">
    <source>
        <dbReference type="Pfam" id="PF13087"/>
    </source>
</evidence>
<dbReference type="Gene3D" id="3.40.50.300">
    <property type="entry name" value="P-loop containing nucleotide triphosphate hydrolases"/>
    <property type="match status" value="2"/>
</dbReference>
<feature type="compositionally biased region" description="Polar residues" evidence="7">
    <location>
        <begin position="1860"/>
        <end position="1894"/>
    </location>
</feature>
<dbReference type="CDD" id="cd18042">
    <property type="entry name" value="DEXXQc_SETX"/>
    <property type="match status" value="1"/>
</dbReference>
<feature type="compositionally biased region" description="Polar residues" evidence="7">
    <location>
        <begin position="991"/>
        <end position="1011"/>
    </location>
</feature>
<dbReference type="PANTHER" id="PTHR10887:SF495">
    <property type="entry name" value="HELICASE SENATAXIN ISOFORM X1-RELATED"/>
    <property type="match status" value="1"/>
</dbReference>
<evidence type="ECO:0000256" key="5">
    <source>
        <dbReference type="ARBA" id="ARBA00022840"/>
    </source>
</evidence>
<feature type="domain" description="Helicase Sen1 N-terminal" evidence="8">
    <location>
        <begin position="92"/>
        <end position="851"/>
    </location>
</feature>
<evidence type="ECO:0000256" key="2">
    <source>
        <dbReference type="ARBA" id="ARBA00022741"/>
    </source>
</evidence>
<dbReference type="GO" id="GO:0005524">
    <property type="term" value="F:ATP binding"/>
    <property type="evidence" value="ECO:0007669"/>
    <property type="project" value="UniProtKB-KW"/>
</dbReference>
<feature type="compositionally biased region" description="Low complexity" evidence="7">
    <location>
        <begin position="804"/>
        <end position="818"/>
    </location>
</feature>
<dbReference type="Proteomes" id="UP000297245">
    <property type="component" value="Unassembled WGS sequence"/>
</dbReference>
<dbReference type="GO" id="GO:0016604">
    <property type="term" value="C:nuclear body"/>
    <property type="evidence" value="ECO:0007669"/>
    <property type="project" value="TreeGrafter"/>
</dbReference>
<dbReference type="InterPro" id="IPR056474">
    <property type="entry name" value="SEN1_barrel"/>
</dbReference>
<feature type="region of interest" description="Disordered" evidence="7">
    <location>
        <begin position="800"/>
        <end position="822"/>
    </location>
</feature>
<feature type="compositionally biased region" description="Basic and acidic residues" evidence="7">
    <location>
        <begin position="1017"/>
        <end position="1028"/>
    </location>
</feature>
<dbReference type="Pfam" id="PF13086">
    <property type="entry name" value="AAA_11"/>
    <property type="match status" value="1"/>
</dbReference>
<evidence type="ECO:0000313" key="12">
    <source>
        <dbReference type="EMBL" id="THV05327.1"/>
    </source>
</evidence>
<dbReference type="GO" id="GO:0001147">
    <property type="term" value="F:transcription termination site sequence-specific DNA binding"/>
    <property type="evidence" value="ECO:0007669"/>
    <property type="project" value="TreeGrafter"/>
</dbReference>
<keyword evidence="13" id="KW-1185">Reference proteome</keyword>
<feature type="domain" description="DNA2/NAM7 helicase-like C-terminal" evidence="10">
    <location>
        <begin position="1587"/>
        <end position="1783"/>
    </location>
</feature>
<dbReference type="SUPFAM" id="SSF52540">
    <property type="entry name" value="P-loop containing nucleoside triphosphate hydrolases"/>
    <property type="match status" value="1"/>
</dbReference>
<feature type="compositionally biased region" description="Basic and acidic residues" evidence="7">
    <location>
        <begin position="933"/>
        <end position="943"/>
    </location>
</feature>
<dbReference type="Pfam" id="PF12726">
    <property type="entry name" value="SEN1_N"/>
    <property type="match status" value="1"/>
</dbReference>
<dbReference type="GO" id="GO:0006369">
    <property type="term" value="P:termination of RNA polymerase II transcription"/>
    <property type="evidence" value="ECO:0007669"/>
    <property type="project" value="TreeGrafter"/>
</dbReference>
<feature type="compositionally biased region" description="Acidic residues" evidence="7">
    <location>
        <begin position="1029"/>
        <end position="1038"/>
    </location>
</feature>
<dbReference type="FunFam" id="3.40.50.300:FF:000326">
    <property type="entry name" value="P-loop containing nucleoside triphosphate hydrolase"/>
    <property type="match status" value="1"/>
</dbReference>
<proteinExistence type="inferred from homology"/>
<feature type="coiled-coil region" evidence="6">
    <location>
        <begin position="1467"/>
        <end position="1494"/>
    </location>
</feature>
<evidence type="ECO:0000256" key="6">
    <source>
        <dbReference type="SAM" id="Coils"/>
    </source>
</evidence>
<feature type="compositionally biased region" description="Low complexity" evidence="7">
    <location>
        <begin position="944"/>
        <end position="964"/>
    </location>
</feature>
<dbReference type="InterPro" id="IPR041679">
    <property type="entry name" value="DNA2/NAM7-like_C"/>
</dbReference>
<dbReference type="InterPro" id="IPR016024">
    <property type="entry name" value="ARM-type_fold"/>
</dbReference>
<evidence type="ECO:0000259" key="11">
    <source>
        <dbReference type="Pfam" id="PF23576"/>
    </source>
</evidence>
<comment type="similarity">
    <text evidence="1">Belongs to the DNA2/NAM7 helicase family.</text>
</comment>
<dbReference type="InterPro" id="IPR027417">
    <property type="entry name" value="P-loop_NTPase"/>
</dbReference>
<evidence type="ECO:0000259" key="8">
    <source>
        <dbReference type="Pfam" id="PF12726"/>
    </source>
</evidence>
<keyword evidence="3" id="KW-0378">Hydrolase</keyword>
<accession>A0A4S8MQK0</accession>
<name>A0A4S8MQK0_DENBC</name>
<dbReference type="PANTHER" id="PTHR10887">
    <property type="entry name" value="DNA2/NAM7 HELICASE FAMILY"/>
    <property type="match status" value="1"/>
</dbReference>
<dbReference type="GO" id="GO:0016787">
    <property type="term" value="F:hydrolase activity"/>
    <property type="evidence" value="ECO:0007669"/>
    <property type="project" value="UniProtKB-KW"/>
</dbReference>
<evidence type="ECO:0000256" key="4">
    <source>
        <dbReference type="ARBA" id="ARBA00022806"/>
    </source>
</evidence>
<dbReference type="CDD" id="cd18808">
    <property type="entry name" value="SF1_C_Upf1"/>
    <property type="match status" value="1"/>
</dbReference>
<feature type="region of interest" description="Disordered" evidence="7">
    <location>
        <begin position="991"/>
        <end position="1040"/>
    </location>
</feature>
<feature type="region of interest" description="Disordered" evidence="7">
    <location>
        <begin position="918"/>
        <end position="964"/>
    </location>
</feature>
<keyword evidence="6" id="KW-0175">Coiled coil</keyword>
<dbReference type="Pfam" id="PF13087">
    <property type="entry name" value="AAA_12"/>
    <property type="match status" value="1"/>
</dbReference>
<dbReference type="InterPro" id="IPR045055">
    <property type="entry name" value="DNA2/NAM7-like"/>
</dbReference>